<keyword evidence="3" id="KW-1003">Cell membrane</keyword>
<comment type="subcellular location">
    <subcellularLocation>
        <location evidence="2">Cell membrane</location>
    </subcellularLocation>
    <subcellularLocation>
        <location evidence="1">Membrane</location>
        <topology evidence="1">Single-pass membrane protein</topology>
    </subcellularLocation>
</comment>
<evidence type="ECO:0000259" key="9">
    <source>
        <dbReference type="Pfam" id="PF09976"/>
    </source>
</evidence>
<evidence type="ECO:0000313" key="10">
    <source>
        <dbReference type="EMBL" id="MDE8652958.1"/>
    </source>
</evidence>
<name>A0ABT5WSD5_9SPHN</name>
<dbReference type="InterPro" id="IPR018704">
    <property type="entry name" value="SecYEG/CpoB_TPR"/>
</dbReference>
<dbReference type="InterPro" id="IPR026039">
    <property type="entry name" value="YfgM"/>
</dbReference>
<dbReference type="PANTHER" id="PTHR38035:SF1">
    <property type="entry name" value="ANCILLARY SECYEG TRANSLOCON SUBUNIT"/>
    <property type="match status" value="1"/>
</dbReference>
<keyword evidence="5 8" id="KW-1133">Transmembrane helix</keyword>
<dbReference type="EMBL" id="JARESE010000049">
    <property type="protein sequence ID" value="MDE8652958.1"/>
    <property type="molecule type" value="Genomic_DNA"/>
</dbReference>
<evidence type="ECO:0000313" key="11">
    <source>
        <dbReference type="Proteomes" id="UP001216253"/>
    </source>
</evidence>
<reference evidence="10 11" key="1">
    <citation type="submission" date="2023-03" db="EMBL/GenBank/DDBJ databases">
        <title>NovoSphingobium album sp. nov. isolated from polycyclic aromatic hydrocarbons- and heavy-metal polluted soil.</title>
        <authorList>
            <person name="Liu Z."/>
            <person name="Wang K."/>
        </authorList>
    </citation>
    <scope>NUCLEOTIDE SEQUENCE [LARGE SCALE GENOMIC DNA]</scope>
    <source>
        <strain evidence="10 11">H3SJ31-1</strain>
    </source>
</reference>
<accession>A0ABT5WSD5</accession>
<feature type="domain" description="Ancillary SecYEG translocon subunit/Cell division coordinator CpoB TPR" evidence="9">
    <location>
        <begin position="41"/>
        <end position="205"/>
    </location>
</feature>
<evidence type="ECO:0000256" key="2">
    <source>
        <dbReference type="ARBA" id="ARBA00004236"/>
    </source>
</evidence>
<dbReference type="PANTHER" id="PTHR38035">
    <property type="entry name" value="UPF0070 PROTEIN YFGM"/>
    <property type="match status" value="1"/>
</dbReference>
<gene>
    <name evidence="10" type="ORF">PYV00_14720</name>
</gene>
<keyword evidence="4 8" id="KW-0812">Transmembrane</keyword>
<keyword evidence="6 8" id="KW-0472">Membrane</keyword>
<comment type="caution">
    <text evidence="10">The sequence shown here is derived from an EMBL/GenBank/DDBJ whole genome shotgun (WGS) entry which is preliminary data.</text>
</comment>
<protein>
    <submittedName>
        <fullName evidence="10">Tetratricopeptide repeat protein</fullName>
    </submittedName>
</protein>
<evidence type="ECO:0000256" key="7">
    <source>
        <dbReference type="ARBA" id="ARBA00023186"/>
    </source>
</evidence>
<dbReference type="RefSeq" id="WP_275229057.1">
    <property type="nucleotide sequence ID" value="NZ_JARESE010000049.1"/>
</dbReference>
<sequence length="261" mass="27772">MALPPSANGDSEKSVQRKAAQQDVFLREVDDALRHDQMEGFFKRYGVPVLAALVIGLLAFGGYLYWQHRSRAQAEEHAEKFVQALDDLDANNLKAADEKLAALAGQGGPGADAAARLMRAGIALEQQRTAEAVKLYGEVAQDSAVPQPLRDLATVREVTAGFDTIPPQAVIDRLKPLAVKGNPWFGLAGELVGIAYLKQGKQNLAGPLFAQIARDETLPDSLRSRARQLAGILGQDALDDVVEEKSASGENAAAAPGPAAE</sequence>
<evidence type="ECO:0000256" key="5">
    <source>
        <dbReference type="ARBA" id="ARBA00022989"/>
    </source>
</evidence>
<proteinExistence type="predicted"/>
<evidence type="ECO:0000256" key="3">
    <source>
        <dbReference type="ARBA" id="ARBA00022475"/>
    </source>
</evidence>
<evidence type="ECO:0000256" key="8">
    <source>
        <dbReference type="SAM" id="Phobius"/>
    </source>
</evidence>
<evidence type="ECO:0000256" key="4">
    <source>
        <dbReference type="ARBA" id="ARBA00022692"/>
    </source>
</evidence>
<feature type="transmembrane region" description="Helical" evidence="8">
    <location>
        <begin position="45"/>
        <end position="66"/>
    </location>
</feature>
<evidence type="ECO:0000256" key="6">
    <source>
        <dbReference type="ARBA" id="ARBA00023136"/>
    </source>
</evidence>
<evidence type="ECO:0000256" key="1">
    <source>
        <dbReference type="ARBA" id="ARBA00004167"/>
    </source>
</evidence>
<dbReference type="Proteomes" id="UP001216253">
    <property type="component" value="Unassembled WGS sequence"/>
</dbReference>
<keyword evidence="7" id="KW-0143">Chaperone</keyword>
<dbReference type="Pfam" id="PF09976">
    <property type="entry name" value="TPR_21"/>
    <property type="match status" value="1"/>
</dbReference>
<keyword evidence="11" id="KW-1185">Reference proteome</keyword>
<organism evidence="10 11">
    <name type="scientific">Novosphingobium album</name>
    <name type="common">ex Liu et al. 2023</name>
    <dbReference type="NCBI Taxonomy" id="3031130"/>
    <lineage>
        <taxon>Bacteria</taxon>
        <taxon>Pseudomonadati</taxon>
        <taxon>Pseudomonadota</taxon>
        <taxon>Alphaproteobacteria</taxon>
        <taxon>Sphingomonadales</taxon>
        <taxon>Sphingomonadaceae</taxon>
        <taxon>Novosphingobium</taxon>
    </lineage>
</organism>